<dbReference type="EMBL" id="ABCC02000033">
    <property type="protein sequence ID" value="EDP15854.1"/>
    <property type="molecule type" value="Genomic_DNA"/>
</dbReference>
<evidence type="ECO:0000313" key="1">
    <source>
        <dbReference type="EMBL" id="EDP15854.1"/>
    </source>
</evidence>
<gene>
    <name evidence="1" type="ORF">CLOBOL_04025</name>
</gene>
<dbReference type="AlphaFoldDB" id="A8RUI0"/>
<dbReference type="HOGENOM" id="CLU_3355403_0_0_9"/>
<accession>A8RUI0</accession>
<proteinExistence type="predicted"/>
<sequence>MNTKLLAMIALLLWNHHLFGNITYDLYHFPLTGSRG</sequence>
<protein>
    <submittedName>
        <fullName evidence="1">Uncharacterized protein</fullName>
    </submittedName>
</protein>
<organism evidence="1 2">
    <name type="scientific">Enterocloster bolteae (strain ATCC BAA-613 / DSM 15670 / CCUG 46953 / JCM 12243 / WAL 16351)</name>
    <name type="common">Clostridium bolteae</name>
    <dbReference type="NCBI Taxonomy" id="411902"/>
    <lineage>
        <taxon>Bacteria</taxon>
        <taxon>Bacillati</taxon>
        <taxon>Bacillota</taxon>
        <taxon>Clostridia</taxon>
        <taxon>Lachnospirales</taxon>
        <taxon>Lachnospiraceae</taxon>
        <taxon>Enterocloster</taxon>
    </lineage>
</organism>
<reference evidence="1 2" key="1">
    <citation type="submission" date="2007-08" db="EMBL/GenBank/DDBJ databases">
        <authorList>
            <person name="Fulton L."/>
            <person name="Clifton S."/>
            <person name="Fulton B."/>
            <person name="Xu J."/>
            <person name="Minx P."/>
            <person name="Pepin K.H."/>
            <person name="Johnson M."/>
            <person name="Thiruvilangam P."/>
            <person name="Bhonagiri V."/>
            <person name="Nash W.E."/>
            <person name="Mardis E.R."/>
            <person name="Wilson R.K."/>
        </authorList>
    </citation>
    <scope>NUCLEOTIDE SEQUENCE [LARGE SCALE GENOMIC DNA]</scope>
    <source>
        <strain evidence="2">ATCC BAA-613 / DSM 15670 / CCUG 46953 / JCM 12243 / WAL 16351</strain>
    </source>
</reference>
<reference evidence="1 2" key="2">
    <citation type="submission" date="2007-09" db="EMBL/GenBank/DDBJ databases">
        <title>Draft genome sequence of Clostridium bolteae (ATCC BAA-613).</title>
        <authorList>
            <person name="Sudarsanam P."/>
            <person name="Ley R."/>
            <person name="Guruge J."/>
            <person name="Turnbaugh P.J."/>
            <person name="Mahowald M."/>
            <person name="Liep D."/>
            <person name="Gordon J."/>
        </authorList>
    </citation>
    <scope>NUCLEOTIDE SEQUENCE [LARGE SCALE GENOMIC DNA]</scope>
    <source>
        <strain evidence="2">ATCC BAA-613 / DSM 15670 / CCUG 46953 / JCM 12243 / WAL 16351</strain>
    </source>
</reference>
<evidence type="ECO:0000313" key="2">
    <source>
        <dbReference type="Proteomes" id="UP000005396"/>
    </source>
</evidence>
<dbReference type="Proteomes" id="UP000005396">
    <property type="component" value="Unassembled WGS sequence"/>
</dbReference>
<comment type="caution">
    <text evidence="1">The sequence shown here is derived from an EMBL/GenBank/DDBJ whole genome shotgun (WGS) entry which is preliminary data.</text>
</comment>
<name>A8RUI0_ENTBW</name>
<dbReference type="PaxDb" id="411902-CLOBOL_04025"/>